<feature type="transmembrane region" description="Helical" evidence="1">
    <location>
        <begin position="207"/>
        <end position="232"/>
    </location>
</feature>
<feature type="transmembrane region" description="Helical" evidence="1">
    <location>
        <begin position="49"/>
        <end position="74"/>
    </location>
</feature>
<keyword evidence="1" id="KW-0472">Membrane</keyword>
<feature type="transmembrane region" description="Helical" evidence="1">
    <location>
        <begin position="129"/>
        <end position="150"/>
    </location>
</feature>
<organism evidence="2 3">
    <name type="scientific">Pholiota conissans</name>
    <dbReference type="NCBI Taxonomy" id="109636"/>
    <lineage>
        <taxon>Eukaryota</taxon>
        <taxon>Fungi</taxon>
        <taxon>Dikarya</taxon>
        <taxon>Basidiomycota</taxon>
        <taxon>Agaricomycotina</taxon>
        <taxon>Agaricomycetes</taxon>
        <taxon>Agaricomycetidae</taxon>
        <taxon>Agaricales</taxon>
        <taxon>Agaricineae</taxon>
        <taxon>Strophariaceae</taxon>
        <taxon>Pholiota</taxon>
    </lineage>
</organism>
<feature type="transmembrane region" description="Helical" evidence="1">
    <location>
        <begin position="170"/>
        <end position="195"/>
    </location>
</feature>
<proteinExistence type="predicted"/>
<dbReference type="EMBL" id="MU155685">
    <property type="protein sequence ID" value="KAF9471450.1"/>
    <property type="molecule type" value="Genomic_DNA"/>
</dbReference>
<keyword evidence="1" id="KW-0812">Transmembrane</keyword>
<dbReference type="AlphaFoldDB" id="A0A9P5YMQ9"/>
<sequence>MFRDISPQMAGLVSNWCTTLLYGITIVVYFACVHTLIKRRDDRLRSTTWILFCTATIQFVLSTIYVALALRILIEGFIWAVNTPGGTLEYWIDPSVRSQVVSKAVYVTNSIVGDSIMVWRVYAVWGQNLYICIIPIFLVFGTILTGYISIKQLAGISVNSLDSLFIIGKWILATWALSISTQVICTSLIAGKIWWHARHSAGSKARYLSAIAIVVESGALYTIATIFLLAFFDMKTQAGAIIGDMTAQIAVS</sequence>
<reference evidence="2" key="1">
    <citation type="submission" date="2020-11" db="EMBL/GenBank/DDBJ databases">
        <authorList>
            <consortium name="DOE Joint Genome Institute"/>
            <person name="Ahrendt S."/>
            <person name="Riley R."/>
            <person name="Andreopoulos W."/>
            <person name="Labutti K."/>
            <person name="Pangilinan J."/>
            <person name="Ruiz-Duenas F.J."/>
            <person name="Barrasa J.M."/>
            <person name="Sanchez-Garcia M."/>
            <person name="Camarero S."/>
            <person name="Miyauchi S."/>
            <person name="Serrano A."/>
            <person name="Linde D."/>
            <person name="Babiker R."/>
            <person name="Drula E."/>
            <person name="Ayuso-Fernandez I."/>
            <person name="Pacheco R."/>
            <person name="Padilla G."/>
            <person name="Ferreira P."/>
            <person name="Barriuso J."/>
            <person name="Kellner H."/>
            <person name="Castanera R."/>
            <person name="Alfaro M."/>
            <person name="Ramirez L."/>
            <person name="Pisabarro A.G."/>
            <person name="Kuo A."/>
            <person name="Tritt A."/>
            <person name="Lipzen A."/>
            <person name="He G."/>
            <person name="Yan M."/>
            <person name="Ng V."/>
            <person name="Cullen D."/>
            <person name="Martin F."/>
            <person name="Rosso M.-N."/>
            <person name="Henrissat B."/>
            <person name="Hibbett D."/>
            <person name="Martinez A.T."/>
            <person name="Grigoriev I.V."/>
        </authorList>
    </citation>
    <scope>NUCLEOTIDE SEQUENCE</scope>
    <source>
        <strain evidence="2">CIRM-BRFM 674</strain>
    </source>
</reference>
<gene>
    <name evidence="2" type="ORF">BDN70DRAFT_976351</name>
</gene>
<comment type="caution">
    <text evidence="2">The sequence shown here is derived from an EMBL/GenBank/DDBJ whole genome shotgun (WGS) entry which is preliminary data.</text>
</comment>
<evidence type="ECO:0000313" key="3">
    <source>
        <dbReference type="Proteomes" id="UP000807469"/>
    </source>
</evidence>
<evidence type="ECO:0000313" key="2">
    <source>
        <dbReference type="EMBL" id="KAF9471450.1"/>
    </source>
</evidence>
<keyword evidence="1" id="KW-1133">Transmembrane helix</keyword>
<feature type="transmembrane region" description="Helical" evidence="1">
    <location>
        <begin position="20"/>
        <end position="37"/>
    </location>
</feature>
<accession>A0A9P5YMQ9</accession>
<name>A0A9P5YMQ9_9AGAR</name>
<evidence type="ECO:0000256" key="1">
    <source>
        <dbReference type="SAM" id="Phobius"/>
    </source>
</evidence>
<keyword evidence="3" id="KW-1185">Reference proteome</keyword>
<protein>
    <submittedName>
        <fullName evidence="2">Uncharacterized protein</fullName>
    </submittedName>
</protein>
<dbReference type="Proteomes" id="UP000807469">
    <property type="component" value="Unassembled WGS sequence"/>
</dbReference>
<dbReference type="OrthoDB" id="3186354at2759"/>